<feature type="compositionally biased region" description="Basic and acidic residues" evidence="1">
    <location>
        <begin position="137"/>
        <end position="171"/>
    </location>
</feature>
<feature type="compositionally biased region" description="Low complexity" evidence="1">
    <location>
        <begin position="208"/>
        <end position="247"/>
    </location>
</feature>
<evidence type="ECO:0000313" key="3">
    <source>
        <dbReference type="Proteomes" id="UP001498398"/>
    </source>
</evidence>
<reference evidence="2 3" key="1">
    <citation type="submission" date="2024-01" db="EMBL/GenBank/DDBJ databases">
        <title>A draft genome for the cacao thread blight pathogen Marasmiellus scandens.</title>
        <authorList>
            <person name="Baruah I.K."/>
            <person name="Leung J."/>
            <person name="Bukari Y."/>
            <person name="Amoako-Attah I."/>
            <person name="Meinhardt L.W."/>
            <person name="Bailey B.A."/>
            <person name="Cohen S.P."/>
        </authorList>
    </citation>
    <scope>NUCLEOTIDE SEQUENCE [LARGE SCALE GENOMIC DNA]</scope>
    <source>
        <strain evidence="2 3">GH-19</strain>
    </source>
</reference>
<keyword evidence="3" id="KW-1185">Reference proteome</keyword>
<feature type="region of interest" description="Disordered" evidence="1">
    <location>
        <begin position="570"/>
        <end position="729"/>
    </location>
</feature>
<feature type="region of interest" description="Disordered" evidence="1">
    <location>
        <begin position="855"/>
        <end position="936"/>
    </location>
</feature>
<feature type="region of interest" description="Disordered" evidence="1">
    <location>
        <begin position="957"/>
        <end position="979"/>
    </location>
</feature>
<feature type="compositionally biased region" description="Basic residues" evidence="1">
    <location>
        <begin position="283"/>
        <end position="293"/>
    </location>
</feature>
<feature type="compositionally biased region" description="Polar residues" evidence="1">
    <location>
        <begin position="257"/>
        <end position="274"/>
    </location>
</feature>
<name>A0ABR1JFG0_9AGAR</name>
<feature type="compositionally biased region" description="Basic and acidic residues" evidence="1">
    <location>
        <begin position="334"/>
        <end position="351"/>
    </location>
</feature>
<feature type="compositionally biased region" description="Polar residues" evidence="1">
    <location>
        <begin position="677"/>
        <end position="714"/>
    </location>
</feature>
<proteinExistence type="predicted"/>
<feature type="compositionally biased region" description="Low complexity" evidence="1">
    <location>
        <begin position="322"/>
        <end position="333"/>
    </location>
</feature>
<comment type="caution">
    <text evidence="2">The sequence shown here is derived from an EMBL/GenBank/DDBJ whole genome shotgun (WGS) entry which is preliminary data.</text>
</comment>
<accession>A0ABR1JFG0</accession>
<feature type="compositionally biased region" description="Low complexity" evidence="1">
    <location>
        <begin position="421"/>
        <end position="434"/>
    </location>
</feature>
<sequence length="1106" mass="119147">MLIRLLPAPHQPTVLFKLSFENIPDHLVYPLSWSNQLAALSCDDLEVPELMHAFDKAVGAQSILEEVTFDLVQNKVKCVFVDGEMEEWAFGTGLGQSRGPADSFHVHTEDEGFQMDKLDVIRRLESVLADVNESAAEMDREKKREEEREKEMLRHQKQEEERELAQQRQEEEASTALAQTPGSTGKKKHKKSKSLLMNLVSSLFPLSLNSPNSPTSPRSPLSLPASRSSSRSPSCSRSPSRAPSVRSTRSEKCKSPMGSSSAPATLSRASSISALYQAASDKKWRKPRRRGRGRALSISSIDSPLPTAAEGDENVIQHTPEASEASSASADVSAKSREPSGEDAQQERDPRNLPVIVIAPPPPPQLTPRGLRRRARSTLVDTFRMYVIPEITRRIRCGAFFSVTVPVSPSISMIPTPALTPSASTPTTATYPSPQNLTVPTSTNLSVSTSIPSSSSSGPSSPLSASIPTIPLYHPNNIGGDSILYYVWVVGSMMKRVEARLGEVVREAREEMERLEMGGIPLGLNMGAFSSCSSLNSLYHSAMSTPAGTLTSAHSAGGAIYHEGIVGAASGPSSPFGDDSQHSSSESSSKESLTMGSGSAGSTESSQTSHDGDESDTDTDGSSLHTPTGTVFHDPFIAVSSPSSPSTPGQISPFSTEDSALPSEVYNPPNSKEPVSEVSQMSKSPNASSTMVAPSPSRSSITHLSWENPSQETATHVPPPIPAPPLSPQLTSLLSQHTQLVTLHTHLHHLLILAHARVASASAEAGQREVMLEVRGRRRAWLNRSYPGLQSRLQATVVGAHPTNSNSNAAILSRAGIAMATTSQNSPLGRYSWSSDEWDCDPFAYLEPPQVRYGRRPGSLGLEKDSMSPGPSSPLSSGPTSPFLECYPNPFENEGEDAGMSYGHRKKRSASETTLFPVSEEEDEAVSDGEGSELDPNVHRRVKMNFGVSLYRHVEIDVDESSDEEEQGAGEDEDELDVDALVDVELDVPEDKDDMFDQDLPHPSHSRRLSDILASEDSEGEDRTEGLPQSSAKSVRSSLLLGHDFTLAMDVMDIDVADNIDAVDAVPSLSKDRLLGRKKIALMAAAKANMKGMGLKSQNEVTTVTT</sequence>
<evidence type="ECO:0000256" key="1">
    <source>
        <dbReference type="SAM" id="MobiDB-lite"/>
    </source>
</evidence>
<feature type="compositionally biased region" description="Pro residues" evidence="1">
    <location>
        <begin position="717"/>
        <end position="727"/>
    </location>
</feature>
<feature type="region of interest" description="Disordered" evidence="1">
    <location>
        <begin position="133"/>
        <end position="192"/>
    </location>
</feature>
<evidence type="ECO:0000313" key="2">
    <source>
        <dbReference type="EMBL" id="KAK7460793.1"/>
    </source>
</evidence>
<protein>
    <submittedName>
        <fullName evidence="2">Uncharacterized protein</fullName>
    </submittedName>
</protein>
<feature type="compositionally biased region" description="Low complexity" evidence="1">
    <location>
        <begin position="582"/>
        <end position="597"/>
    </location>
</feature>
<feature type="compositionally biased region" description="Polar residues" evidence="1">
    <location>
        <begin position="640"/>
        <end position="658"/>
    </location>
</feature>
<gene>
    <name evidence="2" type="ORF">VKT23_008722</name>
</gene>
<feature type="region of interest" description="Disordered" evidence="1">
    <location>
        <begin position="208"/>
        <end position="373"/>
    </location>
</feature>
<feature type="region of interest" description="Disordered" evidence="1">
    <location>
        <begin position="1014"/>
        <end position="1033"/>
    </location>
</feature>
<feature type="compositionally biased region" description="Low complexity" evidence="1">
    <location>
        <begin position="867"/>
        <end position="882"/>
    </location>
</feature>
<dbReference type="Proteomes" id="UP001498398">
    <property type="component" value="Unassembled WGS sequence"/>
</dbReference>
<feature type="compositionally biased region" description="Acidic residues" evidence="1">
    <location>
        <begin position="919"/>
        <end position="933"/>
    </location>
</feature>
<feature type="region of interest" description="Disordered" evidence="1">
    <location>
        <begin position="421"/>
        <end position="462"/>
    </location>
</feature>
<feature type="compositionally biased region" description="Low complexity" evidence="1">
    <location>
        <begin position="442"/>
        <end position="462"/>
    </location>
</feature>
<organism evidence="2 3">
    <name type="scientific">Marasmiellus scandens</name>
    <dbReference type="NCBI Taxonomy" id="2682957"/>
    <lineage>
        <taxon>Eukaryota</taxon>
        <taxon>Fungi</taxon>
        <taxon>Dikarya</taxon>
        <taxon>Basidiomycota</taxon>
        <taxon>Agaricomycotina</taxon>
        <taxon>Agaricomycetes</taxon>
        <taxon>Agaricomycetidae</taxon>
        <taxon>Agaricales</taxon>
        <taxon>Marasmiineae</taxon>
        <taxon>Omphalotaceae</taxon>
        <taxon>Marasmiellus</taxon>
    </lineage>
</organism>
<dbReference type="EMBL" id="JBANRG010000014">
    <property type="protein sequence ID" value="KAK7460793.1"/>
    <property type="molecule type" value="Genomic_DNA"/>
</dbReference>